<protein>
    <submittedName>
        <fullName evidence="2">Uncharacterized protein</fullName>
    </submittedName>
</protein>
<evidence type="ECO:0000313" key="3">
    <source>
        <dbReference type="Proteomes" id="UP000008366"/>
    </source>
</evidence>
<evidence type="ECO:0000313" key="2">
    <source>
        <dbReference type="EMBL" id="GAB95170.1"/>
    </source>
</evidence>
<organism evidence="2 3">
    <name type="scientific">Kineosphaera limosa NBRC 100340</name>
    <dbReference type="NCBI Taxonomy" id="1184609"/>
    <lineage>
        <taxon>Bacteria</taxon>
        <taxon>Bacillati</taxon>
        <taxon>Actinomycetota</taxon>
        <taxon>Actinomycetes</taxon>
        <taxon>Micrococcales</taxon>
        <taxon>Dermatophilaceae</taxon>
        <taxon>Kineosphaera</taxon>
    </lineage>
</organism>
<name>K6W7K2_9MICO</name>
<feature type="transmembrane region" description="Helical" evidence="1">
    <location>
        <begin position="12"/>
        <end position="36"/>
    </location>
</feature>
<gene>
    <name evidence="2" type="ORF">KILIM_017_00150</name>
</gene>
<proteinExistence type="predicted"/>
<reference evidence="2 3" key="1">
    <citation type="submission" date="2012-08" db="EMBL/GenBank/DDBJ databases">
        <title>Whole genome shotgun sequence of Kineosphaera limosa NBRC 100340.</title>
        <authorList>
            <person name="Yoshida I."/>
            <person name="Isaki S."/>
            <person name="Hosoyama A."/>
            <person name="Tsuchikane K."/>
            <person name="Katsumata H."/>
            <person name="Ando Y."/>
            <person name="Ohji S."/>
            <person name="Hamada M."/>
            <person name="Tamura T."/>
            <person name="Yamazoe A."/>
            <person name="Yamazaki S."/>
            <person name="Fujita N."/>
        </authorList>
    </citation>
    <scope>NUCLEOTIDE SEQUENCE [LARGE SCALE GENOMIC DNA]</scope>
    <source>
        <strain evidence="2 3">NBRC 100340</strain>
    </source>
</reference>
<sequence length="137" mass="14911">MRHIRRALDPTGYRFGFVAAAVCALYLWIIVVTALLDALAVRDGPDDYMRWVPDTAGHWMSAPVSLLLEQGLLAVSGPVEQYLGVSVVGLLQCQVFGAVLILLAGAIQTVLLFLLLRGPRRASTEPTQRKNRAHSSA</sequence>
<dbReference type="RefSeq" id="WP_006591702.1">
    <property type="nucleotide sequence ID" value="NZ_BAHD01000017.1"/>
</dbReference>
<accession>K6W7K2</accession>
<dbReference type="Proteomes" id="UP000008366">
    <property type="component" value="Unassembled WGS sequence"/>
</dbReference>
<keyword evidence="3" id="KW-1185">Reference proteome</keyword>
<dbReference type="EMBL" id="BAHD01000017">
    <property type="protein sequence ID" value="GAB95170.1"/>
    <property type="molecule type" value="Genomic_DNA"/>
</dbReference>
<dbReference type="STRING" id="1184609.KILIM_017_00150"/>
<dbReference type="AlphaFoldDB" id="K6W7K2"/>
<keyword evidence="1" id="KW-0472">Membrane</keyword>
<evidence type="ECO:0000256" key="1">
    <source>
        <dbReference type="SAM" id="Phobius"/>
    </source>
</evidence>
<keyword evidence="1" id="KW-0812">Transmembrane</keyword>
<comment type="caution">
    <text evidence="2">The sequence shown here is derived from an EMBL/GenBank/DDBJ whole genome shotgun (WGS) entry which is preliminary data.</text>
</comment>
<feature type="transmembrane region" description="Helical" evidence="1">
    <location>
        <begin position="95"/>
        <end position="116"/>
    </location>
</feature>
<keyword evidence="1" id="KW-1133">Transmembrane helix</keyword>